<feature type="transmembrane region" description="Helical" evidence="1">
    <location>
        <begin position="239"/>
        <end position="261"/>
    </location>
</feature>
<gene>
    <name evidence="2" type="ORF">Taro_003653</name>
</gene>
<feature type="transmembrane region" description="Helical" evidence="1">
    <location>
        <begin position="102"/>
        <end position="122"/>
    </location>
</feature>
<protein>
    <submittedName>
        <fullName evidence="2">Uncharacterized protein</fullName>
    </submittedName>
</protein>
<comment type="caution">
    <text evidence="2">The sequence shown here is derived from an EMBL/GenBank/DDBJ whole genome shotgun (WGS) entry which is preliminary data.</text>
</comment>
<feature type="transmembrane region" description="Helical" evidence="1">
    <location>
        <begin position="273"/>
        <end position="297"/>
    </location>
</feature>
<evidence type="ECO:0000256" key="1">
    <source>
        <dbReference type="SAM" id="Phobius"/>
    </source>
</evidence>
<keyword evidence="1" id="KW-0472">Membrane</keyword>
<sequence>MGKAEALSLITAAEKPRPSTALQIFREATKLLWRGRKPMLAILLILLLPQALVVLGLYLFVTPLTKDMLIKSFTLKTKHRTSPAYHELLTAVMNDLRELTGAQLAVLLISFLSSAFLVMAVVQTVSMAGKGEQATLSGLLCRIRRTWKGPMATQLYVVVISFGYMGLLLLTIGAFAFISSGSIPVLALACVAAIFALLLLVYLRMVWLQGLVVSVVEEGCYGLEALGRAAALIRGRRRLGFNVSLLLLLLAKTLYVVYYLVNTRLPAGGTSHLAGGLLVACTGLLMSAFTLAVDVVFYCECKRNHGEETAMEGSLVYCRVPTLPTGDVAVP</sequence>
<keyword evidence="1" id="KW-0812">Transmembrane</keyword>
<name>A0A843TG35_COLES</name>
<feature type="transmembrane region" description="Helical" evidence="1">
    <location>
        <begin position="183"/>
        <end position="203"/>
    </location>
</feature>
<reference evidence="2" key="1">
    <citation type="submission" date="2017-07" db="EMBL/GenBank/DDBJ databases">
        <title>Taro Niue Genome Assembly and Annotation.</title>
        <authorList>
            <person name="Atibalentja N."/>
            <person name="Keating K."/>
            <person name="Fields C.J."/>
        </authorList>
    </citation>
    <scope>NUCLEOTIDE SEQUENCE</scope>
    <source>
        <strain evidence="2">Niue_2</strain>
        <tissue evidence="2">Leaf</tissue>
    </source>
</reference>
<proteinExistence type="predicted"/>
<dbReference type="OrthoDB" id="737323at2759"/>
<feature type="transmembrane region" description="Helical" evidence="1">
    <location>
        <begin position="155"/>
        <end position="177"/>
    </location>
</feature>
<accession>A0A843TG35</accession>
<dbReference type="EMBL" id="NMUH01000095">
    <property type="protein sequence ID" value="MQL71342.1"/>
    <property type="molecule type" value="Genomic_DNA"/>
</dbReference>
<dbReference type="Proteomes" id="UP000652761">
    <property type="component" value="Unassembled WGS sequence"/>
</dbReference>
<keyword evidence="3" id="KW-1185">Reference proteome</keyword>
<feature type="transmembrane region" description="Helical" evidence="1">
    <location>
        <begin position="40"/>
        <end position="61"/>
    </location>
</feature>
<evidence type="ECO:0000313" key="3">
    <source>
        <dbReference type="Proteomes" id="UP000652761"/>
    </source>
</evidence>
<organism evidence="2 3">
    <name type="scientific">Colocasia esculenta</name>
    <name type="common">Wild taro</name>
    <name type="synonym">Arum esculentum</name>
    <dbReference type="NCBI Taxonomy" id="4460"/>
    <lineage>
        <taxon>Eukaryota</taxon>
        <taxon>Viridiplantae</taxon>
        <taxon>Streptophyta</taxon>
        <taxon>Embryophyta</taxon>
        <taxon>Tracheophyta</taxon>
        <taxon>Spermatophyta</taxon>
        <taxon>Magnoliopsida</taxon>
        <taxon>Liliopsida</taxon>
        <taxon>Araceae</taxon>
        <taxon>Aroideae</taxon>
        <taxon>Colocasieae</taxon>
        <taxon>Colocasia</taxon>
    </lineage>
</organism>
<dbReference type="PANTHER" id="PTHR33133">
    <property type="entry name" value="OS08G0107100 PROTEIN-RELATED"/>
    <property type="match status" value="1"/>
</dbReference>
<dbReference type="AlphaFoldDB" id="A0A843TG35"/>
<keyword evidence="1" id="KW-1133">Transmembrane helix</keyword>
<dbReference type="PANTHER" id="PTHR33133:SF1">
    <property type="entry name" value="EXPRESSED PROTEIN-RELATED"/>
    <property type="match status" value="1"/>
</dbReference>
<evidence type="ECO:0000313" key="2">
    <source>
        <dbReference type="EMBL" id="MQL71342.1"/>
    </source>
</evidence>